<comment type="caution">
    <text evidence="6">The sequence shown here is derived from an EMBL/GenBank/DDBJ whole genome shotgun (WGS) entry which is preliminary data.</text>
</comment>
<sequence>MHHPRHSAGSAPVDASGRISRKLVIALNLAVLMVLGSGVAAYGAFSKTVTVDVDGETETVRTFGGSVGSILESRDVDVEAADAVSAEPTEPVSDGDTIAVRYDKAITFAVDGEVTRETIPAATVGEALEAAGIEPGADAYVSGSEDELLADAGDAVVVSHPKKVKVVSGDDTTTLTTEAPTAAQVVEEAGITLGEGDRIDGGHHAWVSEGQTIRVKNVEYVHDEDELQTKPKVEYRDDDSLPEGETEVIEEGRPGIVKQTALVTKVDGKETHRLVIVSDTVQKSEARIVRRGTAPAAAAAESAPSVADGSVWDRLAQCESGGNWAANTGNGYYGGVQFSAQTWSSLGAPGLPHEQPREVQIKYAQMLQERAGWGQWPACSAKLGLR</sequence>
<keyword evidence="3" id="KW-0378">Hydrolase</keyword>
<evidence type="ECO:0000313" key="6">
    <source>
        <dbReference type="EMBL" id="GAA2077730.1"/>
    </source>
</evidence>
<keyword evidence="7" id="KW-1185">Reference proteome</keyword>
<dbReference type="Gene3D" id="1.10.530.10">
    <property type="match status" value="1"/>
</dbReference>
<dbReference type="InterPro" id="IPR023346">
    <property type="entry name" value="Lysozyme-like_dom_sf"/>
</dbReference>
<evidence type="ECO:0000256" key="3">
    <source>
        <dbReference type="ARBA" id="ARBA00022801"/>
    </source>
</evidence>
<evidence type="ECO:0000256" key="1">
    <source>
        <dbReference type="ARBA" id="ARBA00010830"/>
    </source>
</evidence>
<evidence type="ECO:0000256" key="4">
    <source>
        <dbReference type="SAM" id="Phobius"/>
    </source>
</evidence>
<gene>
    <name evidence="6" type="ORF">GCM10009821_16730</name>
</gene>
<name>A0ABN2VYT2_9ACTN</name>
<dbReference type="Pfam" id="PF06737">
    <property type="entry name" value="Transglycosylas"/>
    <property type="match status" value="1"/>
</dbReference>
<dbReference type="RefSeq" id="WP_344326920.1">
    <property type="nucleotide sequence ID" value="NZ_BAAAPY010000005.1"/>
</dbReference>
<comment type="similarity">
    <text evidence="1">Belongs to the transglycosylase family. Rpf subfamily.</text>
</comment>
<dbReference type="InterPro" id="IPR011098">
    <property type="entry name" value="G5_dom"/>
</dbReference>
<evidence type="ECO:0000256" key="2">
    <source>
        <dbReference type="ARBA" id="ARBA00022729"/>
    </source>
</evidence>
<dbReference type="InterPro" id="IPR007137">
    <property type="entry name" value="DUF348"/>
</dbReference>
<feature type="transmembrane region" description="Helical" evidence="4">
    <location>
        <begin position="23"/>
        <end position="45"/>
    </location>
</feature>
<keyword evidence="4" id="KW-1133">Transmembrane helix</keyword>
<dbReference type="EMBL" id="BAAAPY010000005">
    <property type="protein sequence ID" value="GAA2077730.1"/>
    <property type="molecule type" value="Genomic_DNA"/>
</dbReference>
<proteinExistence type="inferred from homology"/>
<dbReference type="InterPro" id="IPR010618">
    <property type="entry name" value="RPF"/>
</dbReference>
<dbReference type="Gene3D" id="2.20.230.10">
    <property type="entry name" value="Resuscitation-promoting factor rpfb"/>
    <property type="match status" value="1"/>
</dbReference>
<keyword evidence="4" id="KW-0812">Transmembrane</keyword>
<reference evidence="6 7" key="1">
    <citation type="journal article" date="2019" name="Int. J. Syst. Evol. Microbiol.">
        <title>The Global Catalogue of Microorganisms (GCM) 10K type strain sequencing project: providing services to taxonomists for standard genome sequencing and annotation.</title>
        <authorList>
            <consortium name="The Broad Institute Genomics Platform"/>
            <consortium name="The Broad Institute Genome Sequencing Center for Infectious Disease"/>
            <person name="Wu L."/>
            <person name="Ma J."/>
        </authorList>
    </citation>
    <scope>NUCLEOTIDE SEQUENCE [LARGE SCALE GENOMIC DNA]</scope>
    <source>
        <strain evidence="6 7">JCM 15749</strain>
    </source>
</reference>
<keyword evidence="4" id="KW-0472">Membrane</keyword>
<dbReference type="SUPFAM" id="SSF53955">
    <property type="entry name" value="Lysozyme-like"/>
    <property type="match status" value="1"/>
</dbReference>
<dbReference type="SMART" id="SM01208">
    <property type="entry name" value="G5"/>
    <property type="match status" value="1"/>
</dbReference>
<accession>A0ABN2VYT2</accession>
<dbReference type="Pfam" id="PF07501">
    <property type="entry name" value="G5"/>
    <property type="match status" value="1"/>
</dbReference>
<dbReference type="Pfam" id="PF03990">
    <property type="entry name" value="DUF348"/>
    <property type="match status" value="3"/>
</dbReference>
<organism evidence="6 7">
    <name type="scientific">Aeromicrobium halocynthiae</name>
    <dbReference type="NCBI Taxonomy" id="560557"/>
    <lineage>
        <taxon>Bacteria</taxon>
        <taxon>Bacillati</taxon>
        <taxon>Actinomycetota</taxon>
        <taxon>Actinomycetes</taxon>
        <taxon>Propionibacteriales</taxon>
        <taxon>Nocardioidaceae</taxon>
        <taxon>Aeromicrobium</taxon>
    </lineage>
</organism>
<evidence type="ECO:0000259" key="5">
    <source>
        <dbReference type="PROSITE" id="PS51109"/>
    </source>
</evidence>
<dbReference type="Proteomes" id="UP001501480">
    <property type="component" value="Unassembled WGS sequence"/>
</dbReference>
<keyword evidence="2" id="KW-0732">Signal</keyword>
<protein>
    <submittedName>
        <fullName evidence="6">Resuscitation-promoting factor</fullName>
    </submittedName>
</protein>
<feature type="domain" description="G5" evidence="5">
    <location>
        <begin position="215"/>
        <end position="295"/>
    </location>
</feature>
<evidence type="ECO:0000313" key="7">
    <source>
        <dbReference type="Proteomes" id="UP001501480"/>
    </source>
</evidence>
<dbReference type="CDD" id="cd13925">
    <property type="entry name" value="RPF"/>
    <property type="match status" value="1"/>
</dbReference>
<dbReference type="PROSITE" id="PS51109">
    <property type="entry name" value="G5"/>
    <property type="match status" value="1"/>
</dbReference>